<organism evidence="12 13">
    <name type="scientific">Haemonchus contortus</name>
    <name type="common">Barber pole worm</name>
    <dbReference type="NCBI Taxonomy" id="6289"/>
    <lineage>
        <taxon>Eukaryota</taxon>
        <taxon>Metazoa</taxon>
        <taxon>Ecdysozoa</taxon>
        <taxon>Nematoda</taxon>
        <taxon>Chromadorea</taxon>
        <taxon>Rhabditida</taxon>
        <taxon>Rhabditina</taxon>
        <taxon>Rhabditomorpha</taxon>
        <taxon>Strongyloidea</taxon>
        <taxon>Trichostrongylidae</taxon>
        <taxon>Haemonchus</taxon>
    </lineage>
</organism>
<proteinExistence type="predicted"/>
<keyword evidence="7 9" id="KW-0472">Membrane</keyword>
<feature type="transmembrane region" description="Helical" evidence="9">
    <location>
        <begin position="1290"/>
        <end position="1315"/>
    </location>
</feature>
<dbReference type="OMA" id="ITKIRAF"/>
<evidence type="ECO:0000256" key="9">
    <source>
        <dbReference type="SAM" id="Phobius"/>
    </source>
</evidence>
<dbReference type="InterPro" id="IPR050971">
    <property type="entry name" value="Cadherin-domain_protein"/>
</dbReference>
<evidence type="ECO:0000256" key="4">
    <source>
        <dbReference type="ARBA" id="ARBA00022837"/>
    </source>
</evidence>
<keyword evidence="4 8" id="KW-0106">Calcium</keyword>
<evidence type="ECO:0000256" key="2">
    <source>
        <dbReference type="ARBA" id="ARBA00022692"/>
    </source>
</evidence>
<evidence type="ECO:0000256" key="1">
    <source>
        <dbReference type="ARBA" id="ARBA00004370"/>
    </source>
</evidence>
<evidence type="ECO:0000313" key="12">
    <source>
        <dbReference type="Proteomes" id="UP000025227"/>
    </source>
</evidence>
<dbReference type="Pfam" id="PF00028">
    <property type="entry name" value="Cadherin"/>
    <property type="match status" value="1"/>
</dbReference>
<name>A0A7I4XZ78_HAECO</name>
<keyword evidence="6 9" id="KW-1133">Transmembrane helix</keyword>
<evidence type="ECO:0000256" key="3">
    <source>
        <dbReference type="ARBA" id="ARBA00022737"/>
    </source>
</evidence>
<feature type="domain" description="Cadherin" evidence="11">
    <location>
        <begin position="856"/>
        <end position="961"/>
    </location>
</feature>
<dbReference type="SMART" id="SM00112">
    <property type="entry name" value="CA"/>
    <property type="match status" value="5"/>
</dbReference>
<dbReference type="SUPFAM" id="SSF49313">
    <property type="entry name" value="Cadherin-like"/>
    <property type="match status" value="5"/>
</dbReference>
<dbReference type="InterPro" id="IPR002126">
    <property type="entry name" value="Cadherin-like_dom"/>
</dbReference>
<reference evidence="13" key="1">
    <citation type="submission" date="2020-12" db="UniProtKB">
        <authorList>
            <consortium name="WormBaseParasite"/>
        </authorList>
    </citation>
    <scope>IDENTIFICATION</scope>
    <source>
        <strain evidence="13">MHco3</strain>
    </source>
</reference>
<dbReference type="OrthoDB" id="9990384at2759"/>
<feature type="domain" description="Cadherin" evidence="11">
    <location>
        <begin position="963"/>
        <end position="1069"/>
    </location>
</feature>
<dbReference type="PROSITE" id="PS50268">
    <property type="entry name" value="CADHERIN_2"/>
    <property type="match status" value="3"/>
</dbReference>
<accession>A0A7I4XZ78</accession>
<dbReference type="GO" id="GO:0005509">
    <property type="term" value="F:calcium ion binding"/>
    <property type="evidence" value="ECO:0007669"/>
    <property type="project" value="UniProtKB-UniRule"/>
</dbReference>
<dbReference type="CDD" id="cd11304">
    <property type="entry name" value="Cadherin_repeat"/>
    <property type="match status" value="4"/>
</dbReference>
<evidence type="ECO:0000256" key="8">
    <source>
        <dbReference type="PROSITE-ProRule" id="PRU00043"/>
    </source>
</evidence>
<dbReference type="Gene3D" id="2.60.40.60">
    <property type="entry name" value="Cadherins"/>
    <property type="match status" value="4"/>
</dbReference>
<evidence type="ECO:0000259" key="11">
    <source>
        <dbReference type="PROSITE" id="PS50268"/>
    </source>
</evidence>
<evidence type="ECO:0000256" key="10">
    <source>
        <dbReference type="SAM" id="SignalP"/>
    </source>
</evidence>
<protein>
    <submittedName>
        <fullName evidence="13">Cadherin domain-containing protein</fullName>
    </submittedName>
</protein>
<dbReference type="GO" id="GO:0005886">
    <property type="term" value="C:plasma membrane"/>
    <property type="evidence" value="ECO:0007669"/>
    <property type="project" value="InterPro"/>
</dbReference>
<keyword evidence="2 9" id="KW-0812">Transmembrane</keyword>
<feature type="chain" id="PRO_5029518835" evidence="10">
    <location>
        <begin position="28"/>
        <end position="1388"/>
    </location>
</feature>
<dbReference type="PROSITE" id="PS00232">
    <property type="entry name" value="CADHERIN_1"/>
    <property type="match status" value="1"/>
</dbReference>
<evidence type="ECO:0000256" key="7">
    <source>
        <dbReference type="ARBA" id="ARBA00023136"/>
    </source>
</evidence>
<evidence type="ECO:0000256" key="5">
    <source>
        <dbReference type="ARBA" id="ARBA00022889"/>
    </source>
</evidence>
<dbReference type="Proteomes" id="UP000025227">
    <property type="component" value="Unplaced"/>
</dbReference>
<dbReference type="InterPro" id="IPR015919">
    <property type="entry name" value="Cadherin-like_sf"/>
</dbReference>
<keyword evidence="12" id="KW-1185">Reference proteome</keyword>
<evidence type="ECO:0000313" key="13">
    <source>
        <dbReference type="WBParaSite" id="HCON_00033650-00001"/>
    </source>
</evidence>
<dbReference type="GO" id="GO:0005911">
    <property type="term" value="C:cell-cell junction"/>
    <property type="evidence" value="ECO:0007669"/>
    <property type="project" value="TreeGrafter"/>
</dbReference>
<keyword evidence="3" id="KW-0677">Repeat</keyword>
<dbReference type="GO" id="GO:0007156">
    <property type="term" value="P:homophilic cell adhesion via plasma membrane adhesion molecules"/>
    <property type="evidence" value="ECO:0007669"/>
    <property type="project" value="InterPro"/>
</dbReference>
<keyword evidence="10" id="KW-0732">Signal</keyword>
<dbReference type="InterPro" id="IPR020894">
    <property type="entry name" value="Cadherin_CS"/>
</dbReference>
<comment type="subcellular location">
    <subcellularLocation>
        <location evidence="1">Membrane</location>
    </subcellularLocation>
</comment>
<evidence type="ECO:0000256" key="6">
    <source>
        <dbReference type="ARBA" id="ARBA00022989"/>
    </source>
</evidence>
<sequence length="1388" mass="152845">MLRPLHRFSTLSYTAIIVVIVSTPVAATVDAVATPITTFYLPTNAQSNDELLADIPLKVDAGKEHTAISLEPLSETIVVSPAIVGPKSPVHLFVVDPQRLRNEGGESLKLHATTLVSGKELQVPLEVKAEISEHPIDAVPFFEKNDYKLLLEHNFEDNEIAIVKLRSEPPPNTRFNLIGPLSERFAITREGQLIYLATIPCETPCITPSTFTVLLVAERGNAQQTASITIDSKGSDRLRFLGAPYDAIVEEETGLFEKALKVRTSGANGEVLYTLQDPTGLFSIHPEIGLLTVQHPEFLTQAGFRSQFNLTVTATDKKTQVKSPISISLLAAAQRPKIFSFVKDSYSFTVAAGVSLIGMVELVGAENNTIEFGIAEGGQGAVNIDDQGVLYYQRGPEKESRNFTVLVLARSTVGQYLAATTWVEVFIEGLHSNPPLVIDGTEQMIAVDAQKNVGSRVAAFVISDDDEDATLQLSIVSISGVCLNGSAASELKTDIFQIQMIDHQAELSLNKPLVDLPLASLSLEIDVQDLTHTKEPSVKVIQHVAVSRNHILVTGRLLPFQLIKLPRVVEISGEANVRSIVYRPMLLQSIISNSTALIYDIESSSGAFEIDHSTGTITTTRTFNESSKALIMVTVVDSSAEERTQVNLTVSVAQPEVHGIVFTRQYYSGRTTVAMVTARTDRHDVVKSYSLEGADAMFFSVDNKGAIRLKDSVINVPRSDLSFVAKAEYLRTSSTVPIHITVSPSQENVELFFENSSYEVKVMENLPVNGYVLSAELLISDSSGVEYFIDALNDANIIKDILDIDLGGRITVKEELQGNAGTHEFQIRAIKGRQHASADVKLHILRAYKCIPVFLGAENIEFIVKENSPAGLTIGTASAATLDSKCELKYHLWDARAHKYTSETDIASIDVNTGRIRSRVPFDYEEKSNYPLVLGLQAGAHHFAQLASTLRILDVDDHPLTAVLDNVTVEVPEDVATGTLIATMRAVDNDESQTVFYRFRLHSKESKKFALNATTGEVTVVSSLDREINDIYRLEIGAINNEDAKTNEIMVWMSLRIRVADVNDNGPLFERSHYFALVSKTTLPGDEIVTVSAFDPDRPTPENGLKEVYYSIKEVFFEYHGMKRTVEGLFAVKPSSGVVVLEQTVHDFVGGVFHLLLESIDREANDNKDQSILKVYIHDESDIVCLELQASPVAVTYAKVDTVKKTIADTTGFDVLVKDLQYHHEEGSVIYDITNLRLVLVNRTTSEIAPAERAIAVADKHRSSMGPHVPIMKISQTATTAIIHHSIPPLAYVLSVFALSLTMILTILGLMMCHYRNRFKRDKKLREDDNAIANALVRPPLRLTKISPTMSTRVFSPHIPAVEGQYAVQEMRVVVGGSDDEHRWSKPW</sequence>
<feature type="signal peptide" evidence="10">
    <location>
        <begin position="1"/>
        <end position="27"/>
    </location>
</feature>
<dbReference type="WBParaSite" id="HCON_00033650-00001">
    <property type="protein sequence ID" value="HCON_00033650-00001"/>
    <property type="gene ID" value="HCON_00033650"/>
</dbReference>
<feature type="domain" description="Cadherin" evidence="11">
    <location>
        <begin position="1070"/>
        <end position="1194"/>
    </location>
</feature>
<dbReference type="PRINTS" id="PR00205">
    <property type="entry name" value="CADHERIN"/>
</dbReference>
<keyword evidence="5" id="KW-0130">Cell adhesion</keyword>
<dbReference type="PANTHER" id="PTHR24025">
    <property type="entry name" value="DESMOGLEIN FAMILY MEMBER"/>
    <property type="match status" value="1"/>
</dbReference>
<dbReference type="PANTHER" id="PTHR24025:SF23">
    <property type="entry name" value="NEURAL-CADHERIN"/>
    <property type="match status" value="1"/>
</dbReference>